<feature type="domain" description="PH" evidence="6">
    <location>
        <begin position="152"/>
        <end position="251"/>
    </location>
</feature>
<dbReference type="GO" id="GO:0005737">
    <property type="term" value="C:cytoplasm"/>
    <property type="evidence" value="ECO:0007669"/>
    <property type="project" value="UniProtKB-SubCell"/>
</dbReference>
<dbReference type="SUPFAM" id="SSF48350">
    <property type="entry name" value="GTPase activation domain, GAP"/>
    <property type="match status" value="1"/>
</dbReference>
<dbReference type="Pfam" id="PF00620">
    <property type="entry name" value="RhoGAP"/>
    <property type="match status" value="1"/>
</dbReference>
<evidence type="ECO:0000256" key="4">
    <source>
        <dbReference type="ARBA" id="ARBA00022737"/>
    </source>
</evidence>
<dbReference type="PANTHER" id="PTHR45899:SF2">
    <property type="entry name" value="RHO GTPASE ACTIVATING PROTEIN AT 15B, ISOFORM C"/>
    <property type="match status" value="1"/>
</dbReference>
<name>A0ABD0YJG1_9HEMI</name>
<dbReference type="SUPFAM" id="SSF50729">
    <property type="entry name" value="PH domain-like"/>
    <property type="match status" value="3"/>
</dbReference>
<evidence type="ECO:0000256" key="3">
    <source>
        <dbReference type="ARBA" id="ARBA00022490"/>
    </source>
</evidence>
<evidence type="ECO:0000259" key="7">
    <source>
        <dbReference type="PROSITE" id="PS50238"/>
    </source>
</evidence>
<evidence type="ECO:0000313" key="8">
    <source>
        <dbReference type="EMBL" id="KAL1130714.1"/>
    </source>
</evidence>
<dbReference type="Pfam" id="PF00169">
    <property type="entry name" value="PH"/>
    <property type="match status" value="2"/>
</dbReference>
<accession>A0ABD0YJG1</accession>
<dbReference type="PANTHER" id="PTHR45899">
    <property type="entry name" value="RHO GTPASE ACTIVATING PROTEIN AT 15B, ISOFORM C"/>
    <property type="match status" value="1"/>
</dbReference>
<protein>
    <submittedName>
        <fullName evidence="8">Uncharacterized protein</fullName>
    </submittedName>
</protein>
<evidence type="ECO:0000313" key="9">
    <source>
        <dbReference type="Proteomes" id="UP001558652"/>
    </source>
</evidence>
<dbReference type="EMBL" id="JBFDAA010000007">
    <property type="protein sequence ID" value="KAL1130714.1"/>
    <property type="molecule type" value="Genomic_DNA"/>
</dbReference>
<dbReference type="AlphaFoldDB" id="A0ABD0YJG1"/>
<comment type="subcellular location">
    <subcellularLocation>
        <location evidence="1">Cytoplasm</location>
    </subcellularLocation>
</comment>
<feature type="region of interest" description="Disordered" evidence="5">
    <location>
        <begin position="1"/>
        <end position="24"/>
    </location>
</feature>
<dbReference type="PROSITE" id="PS50003">
    <property type="entry name" value="PH_DOMAIN"/>
    <property type="match status" value="2"/>
</dbReference>
<dbReference type="Proteomes" id="UP001558652">
    <property type="component" value="Unassembled WGS sequence"/>
</dbReference>
<dbReference type="InterPro" id="IPR052227">
    <property type="entry name" value="Arf-Rho-GAP_ANK-PH_domain"/>
</dbReference>
<evidence type="ECO:0000256" key="1">
    <source>
        <dbReference type="ARBA" id="ARBA00004496"/>
    </source>
</evidence>
<dbReference type="GO" id="GO:0005096">
    <property type="term" value="F:GTPase activator activity"/>
    <property type="evidence" value="ECO:0007669"/>
    <property type="project" value="UniProtKB-KW"/>
</dbReference>
<gene>
    <name evidence="8" type="ORF">AAG570_011955</name>
</gene>
<comment type="caution">
    <text evidence="8">The sequence shown here is derived from an EMBL/GenBank/DDBJ whole genome shotgun (WGS) entry which is preliminary data.</text>
</comment>
<dbReference type="InterPro" id="IPR037858">
    <property type="entry name" value="RhoGAP_ARAP"/>
</dbReference>
<feature type="domain" description="PH" evidence="6">
    <location>
        <begin position="37"/>
        <end position="142"/>
    </location>
</feature>
<evidence type="ECO:0000256" key="2">
    <source>
        <dbReference type="ARBA" id="ARBA00022468"/>
    </source>
</evidence>
<evidence type="ECO:0000259" key="6">
    <source>
        <dbReference type="PROSITE" id="PS50003"/>
    </source>
</evidence>
<dbReference type="InterPro" id="IPR000198">
    <property type="entry name" value="RhoGAP_dom"/>
</dbReference>
<sequence length="701" mass="79709">MVADGRPWSPLAARRPKAASADPVQLATRPKIGVIPVSLHQGAVFRSSSNGEKAKDFVPRWGQLAEAKLCLSSDSTKSLKELIPLDSILSIHVVTDHKMSIEGEDVHCFEVNTGSRARSHVIGCLSPSERGLWMQKLLEIMTDFFPSTLTAQYTIAGWCFLKEGISGLWKSAWVLLEKRNLFFCQDKGKVHDVDLRKARCIVLQNDVDSFKGTSEAGPYIMVDSPERALYLQFDTSRETKTWRQLIKSAAVNNGSSLYDQQLTKDDIPVIVDKCINFVYAHGSMSEGIYRRNGSNSKVSKLLSELRKDAWAVQLSRQEYSEYDVGSALKRFFRDLPEPLLSPTLYKYFCNASSIKCTRDEKIGMYRHALEKLSSINYVTTRRLIGHLYFIHEQSDKNRMPVDNLAALWGPTIMHVEGNGGLSWAKKECEVVCDLIQLYKSVFLVDGEEMAREERIREVLERFHKTPPAALQRPSGDLKIWIYIGSKESGECVNISVGPNCEAGNICKDLSSRTEFSCHELCLTETILGGSLSRPLHHTELVLDTVLRWVHWDPADCKDNYLVLTPNIVFREIIPIAKPPMTKCGELKYADPKSKSFKTYLFEFSQAKLSYYKDKACSIKLNEWKIEDIIWYIGHEPKRNPQSRWAITFVNKDLKMKRSNESPYFGHAIAGTTRDEQLQWMTTMLLGQYLHTDLLPRPNLLE</sequence>
<keyword evidence="4" id="KW-0677">Repeat</keyword>
<dbReference type="InterPro" id="IPR011993">
    <property type="entry name" value="PH-like_dom_sf"/>
</dbReference>
<evidence type="ECO:0000256" key="5">
    <source>
        <dbReference type="SAM" id="MobiDB-lite"/>
    </source>
</evidence>
<keyword evidence="3" id="KW-0963">Cytoplasm</keyword>
<dbReference type="Gene3D" id="2.30.29.30">
    <property type="entry name" value="Pleckstrin-homology domain (PH domain)/Phosphotyrosine-binding domain (PTB)"/>
    <property type="match status" value="3"/>
</dbReference>
<keyword evidence="9" id="KW-1185">Reference proteome</keyword>
<keyword evidence="2" id="KW-0343">GTPase activation</keyword>
<dbReference type="PROSITE" id="PS50238">
    <property type="entry name" value="RHOGAP"/>
    <property type="match status" value="1"/>
</dbReference>
<dbReference type="Gene3D" id="1.10.555.10">
    <property type="entry name" value="Rho GTPase activation protein"/>
    <property type="match status" value="1"/>
</dbReference>
<dbReference type="CDD" id="cd04385">
    <property type="entry name" value="RhoGAP_ARAP"/>
    <property type="match status" value="1"/>
</dbReference>
<reference evidence="8 9" key="1">
    <citation type="submission" date="2024-07" db="EMBL/GenBank/DDBJ databases">
        <title>Chromosome-level genome assembly of the water stick insect Ranatra chinensis (Heteroptera: Nepidae).</title>
        <authorList>
            <person name="Liu X."/>
        </authorList>
    </citation>
    <scope>NUCLEOTIDE SEQUENCE [LARGE SCALE GENOMIC DNA]</scope>
    <source>
        <strain evidence="8">Cailab_2021Rc</strain>
        <tissue evidence="8">Muscle</tissue>
    </source>
</reference>
<dbReference type="SMART" id="SM00324">
    <property type="entry name" value="RhoGAP"/>
    <property type="match status" value="1"/>
</dbReference>
<proteinExistence type="predicted"/>
<organism evidence="8 9">
    <name type="scientific">Ranatra chinensis</name>
    <dbReference type="NCBI Taxonomy" id="642074"/>
    <lineage>
        <taxon>Eukaryota</taxon>
        <taxon>Metazoa</taxon>
        <taxon>Ecdysozoa</taxon>
        <taxon>Arthropoda</taxon>
        <taxon>Hexapoda</taxon>
        <taxon>Insecta</taxon>
        <taxon>Pterygota</taxon>
        <taxon>Neoptera</taxon>
        <taxon>Paraneoptera</taxon>
        <taxon>Hemiptera</taxon>
        <taxon>Heteroptera</taxon>
        <taxon>Panheteroptera</taxon>
        <taxon>Nepomorpha</taxon>
        <taxon>Nepidae</taxon>
        <taxon>Ranatrinae</taxon>
        <taxon>Ranatra</taxon>
    </lineage>
</organism>
<feature type="domain" description="Rho-GAP" evidence="7">
    <location>
        <begin position="255"/>
        <end position="442"/>
    </location>
</feature>
<dbReference type="InterPro" id="IPR008936">
    <property type="entry name" value="Rho_GTPase_activation_prot"/>
</dbReference>
<dbReference type="SMART" id="SM00233">
    <property type="entry name" value="PH"/>
    <property type="match status" value="3"/>
</dbReference>
<dbReference type="InterPro" id="IPR001849">
    <property type="entry name" value="PH_domain"/>
</dbReference>